<dbReference type="InterPro" id="IPR011009">
    <property type="entry name" value="Kinase-like_dom_sf"/>
</dbReference>
<keyword evidence="3" id="KW-1185">Reference proteome</keyword>
<accession>A0ABX3HIJ3</accession>
<gene>
    <name evidence="2" type="ORF">BSK56_10195</name>
</gene>
<dbReference type="SUPFAM" id="SSF56112">
    <property type="entry name" value="Protein kinase-like (PK-like)"/>
    <property type="match status" value="1"/>
</dbReference>
<feature type="domain" description="Protein kinase" evidence="1">
    <location>
        <begin position="21"/>
        <end position="295"/>
    </location>
</feature>
<protein>
    <submittedName>
        <fullName evidence="2">Serine/threonine protein kinase</fullName>
    </submittedName>
</protein>
<keyword evidence="2" id="KW-0418">Kinase</keyword>
<organism evidence="2 3">
    <name type="scientific">Paenibacillus borealis</name>
    <dbReference type="NCBI Taxonomy" id="160799"/>
    <lineage>
        <taxon>Bacteria</taxon>
        <taxon>Bacillati</taxon>
        <taxon>Bacillota</taxon>
        <taxon>Bacilli</taxon>
        <taxon>Bacillales</taxon>
        <taxon>Paenibacillaceae</taxon>
        <taxon>Paenibacillus</taxon>
    </lineage>
</organism>
<dbReference type="EMBL" id="MPTB01000010">
    <property type="protein sequence ID" value="OMD49184.1"/>
    <property type="molecule type" value="Genomic_DNA"/>
</dbReference>
<proteinExistence type="predicted"/>
<evidence type="ECO:0000259" key="1">
    <source>
        <dbReference type="PROSITE" id="PS50011"/>
    </source>
</evidence>
<dbReference type="PROSITE" id="PS50011">
    <property type="entry name" value="PROTEIN_KINASE_DOM"/>
    <property type="match status" value="1"/>
</dbReference>
<dbReference type="InterPro" id="IPR000719">
    <property type="entry name" value="Prot_kinase_dom"/>
</dbReference>
<dbReference type="Gene3D" id="1.10.510.10">
    <property type="entry name" value="Transferase(Phosphotransferase) domain 1"/>
    <property type="match status" value="1"/>
</dbReference>
<comment type="caution">
    <text evidence="2">The sequence shown here is derived from an EMBL/GenBank/DDBJ whole genome shotgun (WGS) entry which is preliminary data.</text>
</comment>
<evidence type="ECO:0000313" key="2">
    <source>
        <dbReference type="EMBL" id="OMD49184.1"/>
    </source>
</evidence>
<keyword evidence="2" id="KW-0808">Transferase</keyword>
<dbReference type="GO" id="GO:0004674">
    <property type="term" value="F:protein serine/threonine kinase activity"/>
    <property type="evidence" value="ECO:0007669"/>
    <property type="project" value="UniProtKB-KW"/>
</dbReference>
<keyword evidence="2" id="KW-0723">Serine/threonine-protein kinase</keyword>
<name>A0ABX3HIJ3_PAEBO</name>
<evidence type="ECO:0000313" key="3">
    <source>
        <dbReference type="Proteomes" id="UP000187412"/>
    </source>
</evidence>
<reference evidence="2 3" key="1">
    <citation type="submission" date="2016-10" db="EMBL/GenBank/DDBJ databases">
        <title>Paenibacillus species isolates.</title>
        <authorList>
            <person name="Beno S.M."/>
        </authorList>
    </citation>
    <scope>NUCLEOTIDE SEQUENCE [LARGE SCALE GENOMIC DNA]</scope>
    <source>
        <strain evidence="2 3">FSL H7-0744</strain>
    </source>
</reference>
<sequence length="295" mass="33861">MSGNGYRFVIDEATFQLQEAYSFDWLTAMGRVFRVFDEQDSGNISFGVEQDGCKYFVKFAGVKTMEFHGVPAEAVERLIQAVPLYEELQHPSLIQLLSHGPVETGYAVVFEWTEGECLHSHWAFGGAAKYSDPKSPFYRYRALSTEKRLDSLEVIFGFHEYIESKGYVAVDFYDGSILYDFTKDRTAICDIDFYQPKPFFNGMGEQLWGSKRFKSPEEYLLDAPIDEITNVYNMGATAFVLLGGESDRSRDKWEAGPELYKVALRAVHPERDQRYRSISEFKSEWDKARKEANDG</sequence>
<dbReference type="RefSeq" id="WP_076110419.1">
    <property type="nucleotide sequence ID" value="NZ_MPTB01000010.1"/>
</dbReference>
<dbReference type="Proteomes" id="UP000187412">
    <property type="component" value="Unassembled WGS sequence"/>
</dbReference>